<keyword evidence="1" id="KW-0472">Membrane</keyword>
<evidence type="ECO:0000256" key="1">
    <source>
        <dbReference type="SAM" id="Phobius"/>
    </source>
</evidence>
<feature type="transmembrane region" description="Helical" evidence="1">
    <location>
        <begin position="40"/>
        <end position="65"/>
    </location>
</feature>
<evidence type="ECO:0000313" key="2">
    <source>
        <dbReference type="EMBL" id="QHS84869.1"/>
    </source>
</evidence>
<name>A0A6C0AY16_9ZZZZ</name>
<keyword evidence="1" id="KW-1133">Transmembrane helix</keyword>
<reference evidence="2" key="1">
    <citation type="journal article" date="2020" name="Nature">
        <title>Giant virus diversity and host interactions through global metagenomics.</title>
        <authorList>
            <person name="Schulz F."/>
            <person name="Roux S."/>
            <person name="Paez-Espino D."/>
            <person name="Jungbluth S."/>
            <person name="Walsh D.A."/>
            <person name="Denef V.J."/>
            <person name="McMahon K.D."/>
            <person name="Konstantinidis K.T."/>
            <person name="Eloe-Fadrosh E.A."/>
            <person name="Kyrpides N.C."/>
            <person name="Woyke T."/>
        </authorList>
    </citation>
    <scope>NUCLEOTIDE SEQUENCE</scope>
    <source>
        <strain evidence="2">GVMAG-S-ERX556022-25</strain>
    </source>
</reference>
<dbReference type="EMBL" id="MN738818">
    <property type="protein sequence ID" value="QHS84869.1"/>
    <property type="molecule type" value="Genomic_DNA"/>
</dbReference>
<accession>A0A6C0AY16</accession>
<evidence type="ECO:0008006" key="3">
    <source>
        <dbReference type="Google" id="ProtNLM"/>
    </source>
</evidence>
<sequence>MTSLYEKINTNANNFTTFGNTKYIEGPKDFLESNSLVAKFAFLLLVIFIFIIVLRLGISILSYIFSNSQNPILINGMIDGEQLFVIPQNPNVKNSIPITRSINERDGLEFTWSVWIWLKNPPLSNNPSNNLTQYKHIFNKGNDNIGSDGLVTPNNAPGLYIGPDYRSLVVIMNTFDDIKEEIVISDIPIEKWINVIIRCDQHKLDVYINGTLTKSHILGGVPKQNYEDVYVALNGGFAGRISSLRYFASAIGINKIQSIVENGPNMKTKDSNITTTKPYYLSFRWFFPEQIDSVNL</sequence>
<dbReference type="InterPro" id="IPR013320">
    <property type="entry name" value="ConA-like_dom_sf"/>
</dbReference>
<protein>
    <recommendedName>
        <fullName evidence="3">LamG-like jellyroll fold domain-containing protein</fullName>
    </recommendedName>
</protein>
<dbReference type="Gene3D" id="2.60.120.200">
    <property type="match status" value="1"/>
</dbReference>
<dbReference type="SUPFAM" id="SSF49899">
    <property type="entry name" value="Concanavalin A-like lectins/glucanases"/>
    <property type="match status" value="1"/>
</dbReference>
<keyword evidence="1" id="KW-0812">Transmembrane</keyword>
<proteinExistence type="predicted"/>
<dbReference type="AlphaFoldDB" id="A0A6C0AY16"/>
<organism evidence="2">
    <name type="scientific">viral metagenome</name>
    <dbReference type="NCBI Taxonomy" id="1070528"/>
    <lineage>
        <taxon>unclassified sequences</taxon>
        <taxon>metagenomes</taxon>
        <taxon>organismal metagenomes</taxon>
    </lineage>
</organism>